<gene>
    <name evidence="1" type="ORF">ASAP_1562</name>
</gene>
<reference evidence="1 2" key="1">
    <citation type="journal article" date="2014" name="Genome Biol. Evol.">
        <title>Acetic acid bacteria genomes reveal functional traits for adaptation to life in insect guts.</title>
        <authorList>
            <person name="Chouaia B."/>
            <person name="Gaiarsa S."/>
            <person name="Crotti E."/>
            <person name="Comandatore F."/>
            <person name="Degli Esposti M."/>
            <person name="Ricci I."/>
            <person name="Alma A."/>
            <person name="Favia G."/>
            <person name="Bandi C."/>
            <person name="Daffonchio D."/>
        </authorList>
    </citation>
    <scope>NUCLEOTIDE SEQUENCE [LARGE SCALE GENOMIC DNA]</scope>
    <source>
        <strain evidence="1 2">SF2.1</strain>
    </source>
</reference>
<proteinExistence type="predicted"/>
<protein>
    <submittedName>
        <fullName evidence="1">Uncharacterized protein</fullName>
    </submittedName>
</protein>
<reference evidence="1 2" key="2">
    <citation type="journal article" date="2014" name="PLoS ONE">
        <title>Evolution of mitochondria reconstructed from the energy metabolism of living bacteria.</title>
        <authorList>
            <person name="Degli Esposti M."/>
            <person name="Chouaia B."/>
            <person name="Comandatore F."/>
            <person name="Crotti E."/>
            <person name="Sassera D."/>
            <person name="Lievens P.M."/>
            <person name="Daffonchio D."/>
            <person name="Bandi C."/>
        </authorList>
    </citation>
    <scope>NUCLEOTIDE SEQUENCE [LARGE SCALE GENOMIC DNA]</scope>
    <source>
        <strain evidence="1 2">SF2.1</strain>
    </source>
</reference>
<dbReference type="Proteomes" id="UP000027583">
    <property type="component" value="Unassembled WGS sequence"/>
</dbReference>
<dbReference type="EMBL" id="CBLX010000009">
    <property type="protein sequence ID" value="CDG39607.1"/>
    <property type="molecule type" value="Genomic_DNA"/>
</dbReference>
<organism evidence="1 2">
    <name type="scientific">Asaia bogorensis</name>
    <dbReference type="NCBI Taxonomy" id="91915"/>
    <lineage>
        <taxon>Bacteria</taxon>
        <taxon>Pseudomonadati</taxon>
        <taxon>Pseudomonadota</taxon>
        <taxon>Alphaproteobacteria</taxon>
        <taxon>Acetobacterales</taxon>
        <taxon>Acetobacteraceae</taxon>
        <taxon>Asaia</taxon>
    </lineage>
</organism>
<sequence>MGSERDFVVQIAGWCVPPARLARLLPILALRARAIALALVAVPVAVEQRQ</sequence>
<comment type="caution">
    <text evidence="1">The sequence shown here is derived from an EMBL/GenBank/DDBJ whole genome shotgun (WGS) entry which is preliminary data.</text>
</comment>
<evidence type="ECO:0000313" key="1">
    <source>
        <dbReference type="EMBL" id="CDG39607.1"/>
    </source>
</evidence>
<evidence type="ECO:0000313" key="2">
    <source>
        <dbReference type="Proteomes" id="UP000027583"/>
    </source>
</evidence>
<dbReference type="AlphaFoldDB" id="A0A060QKP1"/>
<name>A0A060QKP1_9PROT</name>
<accession>A0A060QKP1</accession>